<dbReference type="InterPro" id="IPR053793">
    <property type="entry name" value="PB1-like"/>
</dbReference>
<feature type="compositionally biased region" description="Polar residues" evidence="4">
    <location>
        <begin position="410"/>
        <end position="430"/>
    </location>
</feature>
<dbReference type="SUPFAM" id="SSF50044">
    <property type="entry name" value="SH3-domain"/>
    <property type="match status" value="2"/>
</dbReference>
<dbReference type="PROSITE" id="PS50002">
    <property type="entry name" value="SH3"/>
    <property type="match status" value="2"/>
</dbReference>
<comment type="caution">
    <text evidence="8">The sequence shown here is derived from an EMBL/GenBank/DDBJ whole genome shotgun (WGS) entry which is preliminary data.</text>
</comment>
<dbReference type="Pfam" id="PF14604">
    <property type="entry name" value="SH3_9"/>
    <property type="match status" value="1"/>
</dbReference>
<evidence type="ECO:0000313" key="8">
    <source>
        <dbReference type="EMBL" id="KAF2834197.1"/>
    </source>
</evidence>
<keyword evidence="1 3" id="KW-0728">SH3 domain</keyword>
<keyword evidence="9" id="KW-1185">Reference proteome</keyword>
<dbReference type="InterPro" id="IPR036871">
    <property type="entry name" value="PX_dom_sf"/>
</dbReference>
<dbReference type="InterPro" id="IPR001452">
    <property type="entry name" value="SH3_domain"/>
</dbReference>
<keyword evidence="2" id="KW-0677">Repeat</keyword>
<dbReference type="GO" id="GO:0005737">
    <property type="term" value="C:cytoplasm"/>
    <property type="evidence" value="ECO:0007669"/>
    <property type="project" value="TreeGrafter"/>
</dbReference>
<name>A0A9P4S0N9_9PEZI</name>
<accession>A0A9P4S0N9</accession>
<feature type="region of interest" description="Disordered" evidence="4">
    <location>
        <begin position="410"/>
        <end position="441"/>
    </location>
</feature>
<evidence type="ECO:0000259" key="5">
    <source>
        <dbReference type="PROSITE" id="PS50002"/>
    </source>
</evidence>
<dbReference type="Gene3D" id="3.30.1520.10">
    <property type="entry name" value="Phox-like domain"/>
    <property type="match status" value="1"/>
</dbReference>
<dbReference type="PROSITE" id="PS50195">
    <property type="entry name" value="PX"/>
    <property type="match status" value="1"/>
</dbReference>
<evidence type="ECO:0000259" key="6">
    <source>
        <dbReference type="PROSITE" id="PS50195"/>
    </source>
</evidence>
<dbReference type="InterPro" id="IPR036028">
    <property type="entry name" value="SH3-like_dom_sf"/>
</dbReference>
<dbReference type="Pfam" id="PF00787">
    <property type="entry name" value="PX"/>
    <property type="match status" value="1"/>
</dbReference>
<dbReference type="SUPFAM" id="SSF64268">
    <property type="entry name" value="PX domain"/>
    <property type="match status" value="1"/>
</dbReference>
<dbReference type="PANTHER" id="PTHR15706">
    <property type="entry name" value="SH3 MULTIPLE DOMAIN"/>
    <property type="match status" value="1"/>
</dbReference>
<dbReference type="AlphaFoldDB" id="A0A9P4S0N9"/>
<dbReference type="OrthoDB" id="548867at2759"/>
<dbReference type="SUPFAM" id="SSF54277">
    <property type="entry name" value="CAD &amp; PB1 domains"/>
    <property type="match status" value="1"/>
</dbReference>
<dbReference type="Gene3D" id="3.10.20.90">
    <property type="entry name" value="Phosphatidylinositol 3-kinase Catalytic Subunit, Chain A, domain 1"/>
    <property type="match status" value="1"/>
</dbReference>
<dbReference type="Gene3D" id="2.30.30.40">
    <property type="entry name" value="SH3 Domains"/>
    <property type="match status" value="2"/>
</dbReference>
<proteinExistence type="predicted"/>
<feature type="domain" description="PB1" evidence="7">
    <location>
        <begin position="446"/>
        <end position="528"/>
    </location>
</feature>
<protein>
    <submittedName>
        <fullName evidence="8">Uncharacterized protein</fullName>
    </submittedName>
</protein>
<feature type="domain" description="SH3" evidence="5">
    <location>
        <begin position="33"/>
        <end position="95"/>
    </location>
</feature>
<evidence type="ECO:0000256" key="1">
    <source>
        <dbReference type="ARBA" id="ARBA00022443"/>
    </source>
</evidence>
<dbReference type="PANTHER" id="PTHR15706:SF2">
    <property type="entry name" value="SH3 AND PX DOMAIN-CONTAINING PROTEIN 2A"/>
    <property type="match status" value="1"/>
</dbReference>
<organism evidence="8 9">
    <name type="scientific">Patellaria atrata CBS 101060</name>
    <dbReference type="NCBI Taxonomy" id="1346257"/>
    <lineage>
        <taxon>Eukaryota</taxon>
        <taxon>Fungi</taxon>
        <taxon>Dikarya</taxon>
        <taxon>Ascomycota</taxon>
        <taxon>Pezizomycotina</taxon>
        <taxon>Dothideomycetes</taxon>
        <taxon>Dothideomycetes incertae sedis</taxon>
        <taxon>Patellariales</taxon>
        <taxon>Patellariaceae</taxon>
        <taxon>Patellaria</taxon>
    </lineage>
</organism>
<dbReference type="PROSITE" id="PS51745">
    <property type="entry name" value="PB1"/>
    <property type="match status" value="1"/>
</dbReference>
<dbReference type="Proteomes" id="UP000799429">
    <property type="component" value="Unassembled WGS sequence"/>
</dbReference>
<evidence type="ECO:0000256" key="4">
    <source>
        <dbReference type="SAM" id="MobiDB-lite"/>
    </source>
</evidence>
<dbReference type="SMART" id="SM00326">
    <property type="entry name" value="SH3"/>
    <property type="match status" value="2"/>
</dbReference>
<dbReference type="EMBL" id="MU006125">
    <property type="protein sequence ID" value="KAF2834197.1"/>
    <property type="molecule type" value="Genomic_DNA"/>
</dbReference>
<evidence type="ECO:0000256" key="3">
    <source>
        <dbReference type="PROSITE-ProRule" id="PRU00192"/>
    </source>
</evidence>
<dbReference type="GO" id="GO:0035091">
    <property type="term" value="F:phosphatidylinositol binding"/>
    <property type="evidence" value="ECO:0007669"/>
    <property type="project" value="InterPro"/>
</dbReference>
<dbReference type="InterPro" id="IPR001683">
    <property type="entry name" value="PX_dom"/>
</dbReference>
<sequence length="528" mass="59875">MIKFSRKSRTSKIQGEGSRHNSITTKDITAKLAPKKIIRARYDYAPPDSDGYLSFTKGEFLSVIGRENDDSWYEVYNENGKRGLVPARYFEDVPKTATRDSRDSNTFPAKLTVSHDSGIQGIEPEKPPAKPHIAVKLLYNFKAERSDELEASEGDVLIAEAQSDPEWFLCKTTFGGGGPGLVPSSYVEIWDKQGVPVPDADRAEFIRQVGLRTIEKWKEDAQRLKDGAIDLRKVTPSQPAYPVKASVPQYYFAEDIFWFIVECQMSDGSYWALSRVYQDFYDLQILLIQSFPVEAGAIEGTIRTLPYMPGPVTYVTDAISKGRRGTLNEYIEKLLELGLHIANSVHVRNFFKPRESDYEIDPNVDAGNNFRDSNASFPSYRGASQDMTPQGNLPPDQHYTESSTMLNHPTIGTSQPYNGHSSFSTPAFQPQSSTLTQNSSQSAQSTTKIKVWFSEENCVIIRMPANFNYNDLYKKLIERRNMEEPHHNGRALVVEYRDEMENQYFTLTDDQDLEIAMERNPKLTLVVR</sequence>
<dbReference type="SMART" id="SM00312">
    <property type="entry name" value="PX"/>
    <property type="match status" value="1"/>
</dbReference>
<dbReference type="Pfam" id="PF07653">
    <property type="entry name" value="SH3_2"/>
    <property type="match status" value="1"/>
</dbReference>
<dbReference type="CDD" id="cd06890">
    <property type="entry name" value="PX_Bem1p"/>
    <property type="match status" value="1"/>
</dbReference>
<dbReference type="InterPro" id="IPR051228">
    <property type="entry name" value="NADPH_Oxidase/PX-Domain"/>
</dbReference>
<feature type="domain" description="SH3" evidence="5">
    <location>
        <begin position="130"/>
        <end position="192"/>
    </location>
</feature>
<gene>
    <name evidence="8" type="ORF">M501DRAFT_990477</name>
</gene>
<feature type="domain" description="PX" evidence="6">
    <location>
        <begin position="237"/>
        <end position="358"/>
    </location>
</feature>
<feature type="compositionally biased region" description="Basic residues" evidence="4">
    <location>
        <begin position="1"/>
        <end position="10"/>
    </location>
</feature>
<dbReference type="InterPro" id="IPR035550">
    <property type="entry name" value="Bem1/Scd2_PX"/>
</dbReference>
<evidence type="ECO:0000313" key="9">
    <source>
        <dbReference type="Proteomes" id="UP000799429"/>
    </source>
</evidence>
<feature type="region of interest" description="Disordered" evidence="4">
    <location>
        <begin position="1"/>
        <end position="25"/>
    </location>
</feature>
<feature type="region of interest" description="Disordered" evidence="4">
    <location>
        <begin position="362"/>
        <end position="391"/>
    </location>
</feature>
<reference evidence="8" key="1">
    <citation type="journal article" date="2020" name="Stud. Mycol.">
        <title>101 Dothideomycetes genomes: a test case for predicting lifestyles and emergence of pathogens.</title>
        <authorList>
            <person name="Haridas S."/>
            <person name="Albert R."/>
            <person name="Binder M."/>
            <person name="Bloem J."/>
            <person name="Labutti K."/>
            <person name="Salamov A."/>
            <person name="Andreopoulos B."/>
            <person name="Baker S."/>
            <person name="Barry K."/>
            <person name="Bills G."/>
            <person name="Bluhm B."/>
            <person name="Cannon C."/>
            <person name="Castanera R."/>
            <person name="Culley D."/>
            <person name="Daum C."/>
            <person name="Ezra D."/>
            <person name="Gonzalez J."/>
            <person name="Henrissat B."/>
            <person name="Kuo A."/>
            <person name="Liang C."/>
            <person name="Lipzen A."/>
            <person name="Lutzoni F."/>
            <person name="Magnuson J."/>
            <person name="Mondo S."/>
            <person name="Nolan M."/>
            <person name="Ohm R."/>
            <person name="Pangilinan J."/>
            <person name="Park H.-J."/>
            <person name="Ramirez L."/>
            <person name="Alfaro M."/>
            <person name="Sun H."/>
            <person name="Tritt A."/>
            <person name="Yoshinaga Y."/>
            <person name="Zwiers L.-H."/>
            <person name="Turgeon B."/>
            <person name="Goodwin S."/>
            <person name="Spatafora J."/>
            <person name="Crous P."/>
            <person name="Grigoriev I."/>
        </authorList>
    </citation>
    <scope>NUCLEOTIDE SEQUENCE</scope>
    <source>
        <strain evidence="8">CBS 101060</strain>
    </source>
</reference>
<evidence type="ECO:0000259" key="7">
    <source>
        <dbReference type="PROSITE" id="PS51745"/>
    </source>
</evidence>
<evidence type="ECO:0000256" key="2">
    <source>
        <dbReference type="ARBA" id="ARBA00022737"/>
    </source>
</evidence>
<feature type="compositionally biased region" description="Low complexity" evidence="4">
    <location>
        <begin position="431"/>
        <end position="441"/>
    </location>
</feature>